<dbReference type="Proteomes" id="UP000019678">
    <property type="component" value="Unassembled WGS sequence"/>
</dbReference>
<dbReference type="STRING" id="1192034.CAP_0692"/>
<gene>
    <name evidence="1" type="ORF">CAP_0692</name>
</gene>
<dbReference type="OrthoDB" id="5526731at2"/>
<protein>
    <submittedName>
        <fullName evidence="1">Uncharacterized protein</fullName>
    </submittedName>
</protein>
<accession>A0A017TD49</accession>
<sequence length="198" mass="21880">MAVRRWRIEEAHESLWLLQRSRWDGAPGDGLDHEGTVLNASAAAFQVDAWFPDGWGDAAGAATLADIAAALGEERPWHHDIEARQKLKGIVRQALREGRLVAVQGARLVPRAGSVDEEEAAADTGPRREESAWIEIVLTTDDDPQRPVAFRRYRVELPDGSVREGRLDARGAARLAGIDPGTCQVSFPDFDGKRWRRA</sequence>
<name>A0A017TD49_9BACT</name>
<comment type="caution">
    <text evidence="1">The sequence shown here is derived from an EMBL/GenBank/DDBJ whole genome shotgun (WGS) entry which is preliminary data.</text>
</comment>
<dbReference type="EMBL" id="ASRX01000011">
    <property type="protein sequence ID" value="EYF07213.1"/>
    <property type="molecule type" value="Genomic_DNA"/>
</dbReference>
<evidence type="ECO:0000313" key="1">
    <source>
        <dbReference type="EMBL" id="EYF07213.1"/>
    </source>
</evidence>
<proteinExistence type="predicted"/>
<organism evidence="1 2">
    <name type="scientific">Chondromyces apiculatus DSM 436</name>
    <dbReference type="NCBI Taxonomy" id="1192034"/>
    <lineage>
        <taxon>Bacteria</taxon>
        <taxon>Pseudomonadati</taxon>
        <taxon>Myxococcota</taxon>
        <taxon>Polyangia</taxon>
        <taxon>Polyangiales</taxon>
        <taxon>Polyangiaceae</taxon>
        <taxon>Chondromyces</taxon>
    </lineage>
</organism>
<reference evidence="1 2" key="1">
    <citation type="submission" date="2013-05" db="EMBL/GenBank/DDBJ databases">
        <title>Genome assembly of Chondromyces apiculatus DSM 436.</title>
        <authorList>
            <person name="Sharma G."/>
            <person name="Khatri I."/>
            <person name="Kaur C."/>
            <person name="Mayilraj S."/>
            <person name="Subramanian S."/>
        </authorList>
    </citation>
    <scope>NUCLEOTIDE SEQUENCE [LARGE SCALE GENOMIC DNA]</scope>
    <source>
        <strain evidence="1 2">DSM 436</strain>
    </source>
</reference>
<dbReference type="AlphaFoldDB" id="A0A017TD49"/>
<dbReference type="eggNOG" id="ENOG5030SR2">
    <property type="taxonomic scope" value="Bacteria"/>
</dbReference>
<dbReference type="RefSeq" id="WP_052374505.1">
    <property type="nucleotide sequence ID" value="NZ_ASRX01000011.1"/>
</dbReference>
<keyword evidence="2" id="KW-1185">Reference proteome</keyword>
<evidence type="ECO:0000313" key="2">
    <source>
        <dbReference type="Proteomes" id="UP000019678"/>
    </source>
</evidence>